<reference evidence="3" key="1">
    <citation type="journal article" date="2019" name="Int. J. Syst. Evol. Microbiol.">
        <title>The Global Catalogue of Microorganisms (GCM) 10K type strain sequencing project: providing services to taxonomists for standard genome sequencing and annotation.</title>
        <authorList>
            <consortium name="The Broad Institute Genomics Platform"/>
            <consortium name="The Broad Institute Genome Sequencing Center for Infectious Disease"/>
            <person name="Wu L."/>
            <person name="Ma J."/>
        </authorList>
    </citation>
    <scope>NUCLEOTIDE SEQUENCE [LARGE SCALE GENOMIC DNA]</scope>
    <source>
        <strain evidence="3">JCM 16904</strain>
    </source>
</reference>
<name>A0ABP7BAB6_9ACTN</name>
<feature type="transmembrane region" description="Helical" evidence="1">
    <location>
        <begin position="136"/>
        <end position="157"/>
    </location>
</feature>
<evidence type="ECO:0008006" key="4">
    <source>
        <dbReference type="Google" id="ProtNLM"/>
    </source>
</evidence>
<dbReference type="EMBL" id="BAAAZP010000022">
    <property type="protein sequence ID" value="GAA3653229.1"/>
    <property type="molecule type" value="Genomic_DNA"/>
</dbReference>
<comment type="caution">
    <text evidence="2">The sequence shown here is derived from an EMBL/GenBank/DDBJ whole genome shotgun (WGS) entry which is preliminary data.</text>
</comment>
<evidence type="ECO:0000313" key="2">
    <source>
        <dbReference type="EMBL" id="GAA3653229.1"/>
    </source>
</evidence>
<proteinExistence type="predicted"/>
<evidence type="ECO:0000313" key="3">
    <source>
        <dbReference type="Proteomes" id="UP001500902"/>
    </source>
</evidence>
<gene>
    <name evidence="2" type="ORF">GCM10022224_015290</name>
</gene>
<protein>
    <recommendedName>
        <fullName evidence="4">MotA/TolQ/ExbB proton channel family protein</fullName>
    </recommendedName>
</protein>
<organism evidence="2 3">
    <name type="scientific">Nonomuraea antimicrobica</name>
    <dbReference type="NCBI Taxonomy" id="561173"/>
    <lineage>
        <taxon>Bacteria</taxon>
        <taxon>Bacillati</taxon>
        <taxon>Actinomycetota</taxon>
        <taxon>Actinomycetes</taxon>
        <taxon>Streptosporangiales</taxon>
        <taxon>Streptosporangiaceae</taxon>
        <taxon>Nonomuraea</taxon>
    </lineage>
</organism>
<dbReference type="RefSeq" id="WP_344874407.1">
    <property type="nucleotide sequence ID" value="NZ_BAAAZP010000022.1"/>
</dbReference>
<keyword evidence="1" id="KW-0472">Membrane</keyword>
<keyword evidence="1" id="KW-0812">Transmembrane</keyword>
<accession>A0ABP7BAB6</accession>
<sequence>MSRYDWRHSVFAPLVGLVVSGVLMVSGAVKGLLEFVGATTAPVAAELIVTLIIAVFLTTILRIVRAVPDIRRESAATARAVASVQAVKTNEDTLVARRLKLFREAADAGGDCEAVLSARSALDEGEMANKHHLDHALIWALPVFGFIGTALTMAAMVGSFSNALDSQGDTGVLIAALKQHVLPELASAFGVTMIALFLSVLAFGAMSLVERAERAGVAAADEVFLVYLARLPTRQAGPLAQTGPDLKGLTHELAMSRGRTEELVKGLDALRTAVERLSAVESRPQRYTLVREQ</sequence>
<keyword evidence="3" id="KW-1185">Reference proteome</keyword>
<feature type="transmembrane region" description="Helical" evidence="1">
    <location>
        <begin position="43"/>
        <end position="64"/>
    </location>
</feature>
<keyword evidence="1" id="KW-1133">Transmembrane helix</keyword>
<dbReference type="Proteomes" id="UP001500902">
    <property type="component" value="Unassembled WGS sequence"/>
</dbReference>
<evidence type="ECO:0000256" key="1">
    <source>
        <dbReference type="SAM" id="Phobius"/>
    </source>
</evidence>
<feature type="transmembrane region" description="Helical" evidence="1">
    <location>
        <begin position="185"/>
        <end position="209"/>
    </location>
</feature>